<evidence type="ECO:0000313" key="2">
    <source>
        <dbReference type="Proteomes" id="UP000297407"/>
    </source>
</evidence>
<comment type="caution">
    <text evidence="1">The sequence shown here is derived from an EMBL/GenBank/DDBJ whole genome shotgun (WGS) entry which is preliminary data.</text>
</comment>
<dbReference type="EMBL" id="SRLH01000003">
    <property type="protein sequence ID" value="TGD58560.1"/>
    <property type="molecule type" value="Genomic_DNA"/>
</dbReference>
<reference evidence="1 2" key="1">
    <citation type="submission" date="2019-04" db="EMBL/GenBank/DDBJ databases">
        <title>Flavobacterium sp. strain DS2-A Genome sequencing and assembly.</title>
        <authorList>
            <person name="Kim I."/>
        </authorList>
    </citation>
    <scope>NUCLEOTIDE SEQUENCE [LARGE SCALE GENOMIC DNA]</scope>
    <source>
        <strain evidence="1 2">DS2-A</strain>
    </source>
</reference>
<accession>A0A4Z0L8C8</accession>
<dbReference type="AlphaFoldDB" id="A0A4Z0L8C8"/>
<protein>
    <recommendedName>
        <fullName evidence="3">Lipoprotein</fullName>
    </recommendedName>
</protein>
<dbReference type="OrthoDB" id="1164858at2"/>
<dbReference type="Pfam" id="PF20329">
    <property type="entry name" value="DUF6624"/>
    <property type="match status" value="1"/>
</dbReference>
<dbReference type="PROSITE" id="PS51257">
    <property type="entry name" value="PROKAR_LIPOPROTEIN"/>
    <property type="match status" value="1"/>
</dbReference>
<name>A0A4Z0L8C8_9FLAO</name>
<gene>
    <name evidence="1" type="ORF">E4635_06510</name>
</gene>
<dbReference type="InterPro" id="IPR046732">
    <property type="entry name" value="DUF6624"/>
</dbReference>
<keyword evidence="2" id="KW-1185">Reference proteome</keyword>
<evidence type="ECO:0000313" key="1">
    <source>
        <dbReference type="EMBL" id="TGD58560.1"/>
    </source>
</evidence>
<organism evidence="1 2">
    <name type="scientific">Flavobacterium humi</name>
    <dbReference type="NCBI Taxonomy" id="2562683"/>
    <lineage>
        <taxon>Bacteria</taxon>
        <taxon>Pseudomonadati</taxon>
        <taxon>Bacteroidota</taxon>
        <taxon>Flavobacteriia</taxon>
        <taxon>Flavobacteriales</taxon>
        <taxon>Flavobacteriaceae</taxon>
        <taxon>Flavobacterium</taxon>
    </lineage>
</organism>
<proteinExistence type="predicted"/>
<dbReference type="RefSeq" id="WP_135525820.1">
    <property type="nucleotide sequence ID" value="NZ_SRLH01000003.1"/>
</dbReference>
<dbReference type="Proteomes" id="UP000297407">
    <property type="component" value="Unassembled WGS sequence"/>
</dbReference>
<sequence length="197" mass="23214">MEKISVIVLLSLLLFSCKASERAYTETMKEDLQIRFNKEQKALKFDMARIKSEGKAYTDSMDLEVDRIFKENTEVVKKYFQDYSFPWVTVNGEKASINFWTVVQHSDHDPAFQQQVLKTMEKGLKSGKVLLRNYAFLYDRVMKNTNKKQRYGTQVGWESGKPMPLPELQNPEKVNEFRKEMGLNTLDEYYKFLLSIY</sequence>
<evidence type="ECO:0008006" key="3">
    <source>
        <dbReference type="Google" id="ProtNLM"/>
    </source>
</evidence>